<dbReference type="GO" id="GO:0016301">
    <property type="term" value="F:kinase activity"/>
    <property type="evidence" value="ECO:0007669"/>
    <property type="project" value="UniProtKB-KW"/>
</dbReference>
<feature type="domain" description="Carbohydrate kinase PfkB" evidence="3">
    <location>
        <begin position="5"/>
        <end position="293"/>
    </location>
</feature>
<organism evidence="4">
    <name type="scientific">Alloyangia sp. H15</name>
    <dbReference type="NCBI Taxonomy" id="3029062"/>
    <lineage>
        <taxon>Bacteria</taxon>
        <taxon>Pseudomonadati</taxon>
        <taxon>Pseudomonadota</taxon>
        <taxon>Alphaproteobacteria</taxon>
        <taxon>Rhodobacterales</taxon>
        <taxon>Roseobacteraceae</taxon>
        <taxon>Alloyangia</taxon>
    </lineage>
</organism>
<dbReference type="PANTHER" id="PTHR10584">
    <property type="entry name" value="SUGAR KINASE"/>
    <property type="match status" value="1"/>
</dbReference>
<keyword evidence="2 4" id="KW-0418">Kinase</keyword>
<dbReference type="Gene3D" id="3.40.1190.20">
    <property type="match status" value="1"/>
</dbReference>
<gene>
    <name evidence="4" type="ORF">PVT71_09000</name>
</gene>
<evidence type="ECO:0000313" key="4">
    <source>
        <dbReference type="EMBL" id="XCC92623.1"/>
    </source>
</evidence>
<dbReference type="EMBL" id="CP123384">
    <property type="protein sequence ID" value="XCC92623.1"/>
    <property type="molecule type" value="Genomic_DNA"/>
</dbReference>
<evidence type="ECO:0000256" key="2">
    <source>
        <dbReference type="ARBA" id="ARBA00022777"/>
    </source>
</evidence>
<dbReference type="PANTHER" id="PTHR10584:SF166">
    <property type="entry name" value="RIBOKINASE"/>
    <property type="match status" value="1"/>
</dbReference>
<dbReference type="AlphaFoldDB" id="A0AAU8AEH2"/>
<keyword evidence="1" id="KW-0808">Transferase</keyword>
<name>A0AAU8AEH2_9RHOB</name>
<dbReference type="Pfam" id="PF00294">
    <property type="entry name" value="PfkB"/>
    <property type="match status" value="1"/>
</dbReference>
<dbReference type="PROSITE" id="PS00584">
    <property type="entry name" value="PFKB_KINASES_2"/>
    <property type="match status" value="1"/>
</dbReference>
<dbReference type="RefSeq" id="WP_353471451.1">
    <property type="nucleotide sequence ID" value="NZ_CP123384.1"/>
</dbReference>
<dbReference type="InterPro" id="IPR002173">
    <property type="entry name" value="Carboh/pur_kinase_PfkB_CS"/>
</dbReference>
<reference evidence="4" key="1">
    <citation type="submission" date="2023-02" db="EMBL/GenBank/DDBJ databases">
        <title>Description and genomic characterization of Salipiger bruguierae sp. nov., isolated from the sediment of mangrove plant Bruguiera sexangula.</title>
        <authorList>
            <person name="Long M."/>
        </authorList>
    </citation>
    <scope>NUCLEOTIDE SEQUENCE</scope>
    <source>
        <strain evidence="4">H15</strain>
    </source>
</reference>
<proteinExistence type="predicted"/>
<accession>A0AAU8AEH2</accession>
<evidence type="ECO:0000256" key="1">
    <source>
        <dbReference type="ARBA" id="ARBA00022679"/>
    </source>
</evidence>
<dbReference type="InterPro" id="IPR011611">
    <property type="entry name" value="PfkB_dom"/>
</dbReference>
<dbReference type="SUPFAM" id="SSF53613">
    <property type="entry name" value="Ribokinase-like"/>
    <property type="match status" value="1"/>
</dbReference>
<evidence type="ECO:0000259" key="3">
    <source>
        <dbReference type="Pfam" id="PF00294"/>
    </source>
</evidence>
<sequence length="305" mass="31962">MSRPLATVGNVNVDLILGPLAPWPQPGTEVLCAQDETRVGGAAGNAALAWQALGVPFQIAATTGDDHYGDWLRAGFADLSAGWPRTAGHTTISVGVTHPDGERTFLTTAGHLPDFCWEDVEAQIDWQALAGGYLLLCGCFLSPRLSAAYDRLFERAEARGITVALDTGWPLQGWTEETRAQTLRWIARSGVVLLNEIEATSVTGCAEVGAALAELSRRMPEGGTAVIKRGPLGAVARHAGQDHAAAAPQVDVIDTIGAGDTFNAAFLAALAEGVRLGPALARAVDCASRAVSTQPRQFTPEGVFA</sequence>
<protein>
    <submittedName>
        <fullName evidence="4">Carbohydrate kinase family protein</fullName>
    </submittedName>
</protein>
<dbReference type="GO" id="GO:0005829">
    <property type="term" value="C:cytosol"/>
    <property type="evidence" value="ECO:0007669"/>
    <property type="project" value="TreeGrafter"/>
</dbReference>
<dbReference type="InterPro" id="IPR029056">
    <property type="entry name" value="Ribokinase-like"/>
</dbReference>